<dbReference type="GO" id="GO:0000781">
    <property type="term" value="C:chromosome, telomeric region"/>
    <property type="evidence" value="ECO:0007669"/>
    <property type="project" value="UniProtKB-SubCell"/>
</dbReference>
<dbReference type="Proteomes" id="UP000824596">
    <property type="component" value="Unassembled WGS sequence"/>
</dbReference>
<dbReference type="RefSeq" id="XP_044716278.1">
    <property type="nucleotide sequence ID" value="XM_044868923.1"/>
</dbReference>
<accession>A0A9P8MP89</accession>
<name>A0A9P8MP89_9HYPO</name>
<keyword evidence="2" id="KW-0158">Chromosome</keyword>
<dbReference type="Pfam" id="PF10451">
    <property type="entry name" value="Stn1"/>
    <property type="match status" value="1"/>
</dbReference>
<dbReference type="Gene3D" id="2.40.50.140">
    <property type="entry name" value="Nucleic acid-binding proteins"/>
    <property type="match status" value="1"/>
</dbReference>
<evidence type="ECO:0000259" key="4">
    <source>
        <dbReference type="Pfam" id="PF10451"/>
    </source>
</evidence>
<evidence type="ECO:0000256" key="3">
    <source>
        <dbReference type="ARBA" id="ARBA00022895"/>
    </source>
</evidence>
<protein>
    <submittedName>
        <fullName evidence="5">Telomere regulation protein stn1 domain-containing protein</fullName>
    </submittedName>
</protein>
<sequence>MHEASRPAIYPRYCFHLSPTVNTWCLLRASEIHLLEQHAGFQGENFFFYQNLPIKWVRIVGVVVAVEDFAGPGKNSTSRRVYTVDDSSGACIEALLLVPAETDKPGGMADKKGLQVSPPYQDLDVGAVVDIKGGLSTFRGEKQINIEKTVCLRGTAQEVALWEKRDKFRRDVLDKPWVLRDRDVRRCRKEAEKSEAGAERKRKRLEAMTTVRSAGKQAAETKAKNNVAGNLRGMIRGGAMTGKYDALGL</sequence>
<evidence type="ECO:0000313" key="5">
    <source>
        <dbReference type="EMBL" id="KAH0958765.1"/>
    </source>
</evidence>
<comment type="caution">
    <text evidence="5">The sequence shown here is derived from an EMBL/GenBank/DDBJ whole genome shotgun (WGS) entry which is preliminary data.</text>
</comment>
<dbReference type="SUPFAM" id="SSF50249">
    <property type="entry name" value="Nucleic acid-binding proteins"/>
    <property type="match status" value="1"/>
</dbReference>
<comment type="subcellular location">
    <subcellularLocation>
        <location evidence="1">Chromosome</location>
        <location evidence="1">Telomere</location>
    </subcellularLocation>
</comment>
<dbReference type="GeneID" id="68359581"/>
<keyword evidence="6" id="KW-1185">Reference proteome</keyword>
<dbReference type="EMBL" id="JAIZPD010000015">
    <property type="protein sequence ID" value="KAH0958765.1"/>
    <property type="molecule type" value="Genomic_DNA"/>
</dbReference>
<feature type="domain" description="CST complex subunit Stn1 N-terminal" evidence="4">
    <location>
        <begin position="33"/>
        <end position="198"/>
    </location>
</feature>
<proteinExistence type="predicted"/>
<dbReference type="InterPro" id="IPR012340">
    <property type="entry name" value="NA-bd_OB-fold"/>
</dbReference>
<dbReference type="CDD" id="cd03524">
    <property type="entry name" value="RPA2_OBF_family"/>
    <property type="match status" value="1"/>
</dbReference>
<dbReference type="AlphaFoldDB" id="A0A9P8MP89"/>
<reference evidence="5" key="1">
    <citation type="submission" date="2021-09" db="EMBL/GenBank/DDBJ databases">
        <title>A high-quality genome of the endoparasitic fungus Hirsutella rhossiliensis with a comparison of Hirsutella genomes reveals transposable elements contributing to genome size variation.</title>
        <authorList>
            <person name="Lin R."/>
            <person name="Jiao Y."/>
            <person name="Sun X."/>
            <person name="Ling J."/>
            <person name="Xie B."/>
            <person name="Cheng X."/>
        </authorList>
    </citation>
    <scope>NUCLEOTIDE SEQUENCE</scope>
    <source>
        <strain evidence="5">HR02</strain>
    </source>
</reference>
<evidence type="ECO:0000256" key="1">
    <source>
        <dbReference type="ARBA" id="ARBA00004574"/>
    </source>
</evidence>
<evidence type="ECO:0000256" key="2">
    <source>
        <dbReference type="ARBA" id="ARBA00022454"/>
    </source>
</evidence>
<gene>
    <name evidence="5" type="ORF">HRG_10452</name>
</gene>
<organism evidence="5 6">
    <name type="scientific">Hirsutella rhossiliensis</name>
    <dbReference type="NCBI Taxonomy" id="111463"/>
    <lineage>
        <taxon>Eukaryota</taxon>
        <taxon>Fungi</taxon>
        <taxon>Dikarya</taxon>
        <taxon>Ascomycota</taxon>
        <taxon>Pezizomycotina</taxon>
        <taxon>Sordariomycetes</taxon>
        <taxon>Hypocreomycetidae</taxon>
        <taxon>Hypocreales</taxon>
        <taxon>Ophiocordycipitaceae</taxon>
        <taxon>Hirsutella</taxon>
    </lineage>
</organism>
<dbReference type="OrthoDB" id="77828at2759"/>
<keyword evidence="3" id="KW-0779">Telomere</keyword>
<evidence type="ECO:0000313" key="6">
    <source>
        <dbReference type="Proteomes" id="UP000824596"/>
    </source>
</evidence>
<dbReference type="InterPro" id="IPR018856">
    <property type="entry name" value="Stn1_N"/>
</dbReference>